<evidence type="ECO:0008006" key="3">
    <source>
        <dbReference type="Google" id="ProtNLM"/>
    </source>
</evidence>
<sequence>MSLLLLVLRVMLVLLVLLMFLQCVSAYLLICESADAMPGKENSIRSGPAIGLRRPQAHEYGIAKNKMPASVMTQAFWL</sequence>
<evidence type="ECO:0000313" key="1">
    <source>
        <dbReference type="EMBL" id="MFL9922661.1"/>
    </source>
</evidence>
<dbReference type="Proteomes" id="UP001629246">
    <property type="component" value="Unassembled WGS sequence"/>
</dbReference>
<dbReference type="RefSeq" id="WP_408153573.1">
    <property type="nucleotide sequence ID" value="NZ_JAQQFM010000001.1"/>
</dbReference>
<protein>
    <recommendedName>
        <fullName evidence="3">Secreted protein</fullName>
    </recommendedName>
</protein>
<proteinExistence type="predicted"/>
<gene>
    <name evidence="1" type="ORF">PQR62_00195</name>
</gene>
<comment type="caution">
    <text evidence="1">The sequence shown here is derived from an EMBL/GenBank/DDBJ whole genome shotgun (WGS) entry which is preliminary data.</text>
</comment>
<dbReference type="EMBL" id="JAQQFM010000001">
    <property type="protein sequence ID" value="MFL9922661.1"/>
    <property type="molecule type" value="Genomic_DNA"/>
</dbReference>
<reference evidence="1 2" key="1">
    <citation type="journal article" date="2024" name="Chem. Sci.">
        <title>Discovery of megapolipeptins by genome mining of a Burkholderiales bacteria collection.</title>
        <authorList>
            <person name="Paulo B.S."/>
            <person name="Recchia M.J.J."/>
            <person name="Lee S."/>
            <person name="Fergusson C.H."/>
            <person name="Romanowski S.B."/>
            <person name="Hernandez A."/>
            <person name="Krull N."/>
            <person name="Liu D.Y."/>
            <person name="Cavanagh H."/>
            <person name="Bos A."/>
            <person name="Gray C.A."/>
            <person name="Murphy B.T."/>
            <person name="Linington R.G."/>
            <person name="Eustaquio A.S."/>
        </authorList>
    </citation>
    <scope>NUCLEOTIDE SEQUENCE [LARGE SCALE GENOMIC DNA]</scope>
    <source>
        <strain evidence="1 2">RL21-008-BIB-A</strain>
    </source>
</reference>
<name>A0ABW9A1H0_9BURK</name>
<keyword evidence="2" id="KW-1185">Reference proteome</keyword>
<organism evidence="1 2">
    <name type="scientific">Herbaspirillum lusitanum</name>
    <dbReference type="NCBI Taxonomy" id="213312"/>
    <lineage>
        <taxon>Bacteria</taxon>
        <taxon>Pseudomonadati</taxon>
        <taxon>Pseudomonadota</taxon>
        <taxon>Betaproteobacteria</taxon>
        <taxon>Burkholderiales</taxon>
        <taxon>Oxalobacteraceae</taxon>
        <taxon>Herbaspirillum</taxon>
    </lineage>
</organism>
<evidence type="ECO:0000313" key="2">
    <source>
        <dbReference type="Proteomes" id="UP001629246"/>
    </source>
</evidence>
<accession>A0ABW9A1H0</accession>